<protein>
    <submittedName>
        <fullName evidence="1">Uncharacterized protein</fullName>
    </submittedName>
</protein>
<gene>
    <name evidence="1" type="ORF">ABXS05_25795</name>
</gene>
<sequence length="72" mass="8294">MKPIFCIFERSFDRHPIEVNVNLILYLEGNDDGTTTMYFRRDEFVVVRGTLADTRRHIETCTSMTPPADVAA</sequence>
<dbReference type="RefSeq" id="WP_311939580.1">
    <property type="nucleotide sequence ID" value="NZ_JAVSCS010000024.1"/>
</dbReference>
<dbReference type="EMBL" id="JBFNQD010000011">
    <property type="protein sequence ID" value="MEW9308988.1"/>
    <property type="molecule type" value="Genomic_DNA"/>
</dbReference>
<dbReference type="Proteomes" id="UP001555786">
    <property type="component" value="Unassembled WGS sequence"/>
</dbReference>
<evidence type="ECO:0000313" key="2">
    <source>
        <dbReference type="Proteomes" id="UP001555786"/>
    </source>
</evidence>
<name>A0ABV3PTJ8_9HYPH</name>
<reference evidence="1 2" key="1">
    <citation type="submission" date="2024-07" db="EMBL/GenBank/DDBJ databases">
        <title>Description of Labrys sedimenti sp. nov., isolated from a diclofenac-degrading enrichment culture.</title>
        <authorList>
            <person name="Tancsics A."/>
            <person name="Csepanyi A."/>
        </authorList>
    </citation>
    <scope>NUCLEOTIDE SEQUENCE [LARGE SCALE GENOMIC DNA]</scope>
    <source>
        <strain evidence="1 2">LMG 23578</strain>
    </source>
</reference>
<accession>A0ABV3PTJ8</accession>
<proteinExistence type="predicted"/>
<comment type="caution">
    <text evidence="1">The sequence shown here is derived from an EMBL/GenBank/DDBJ whole genome shotgun (WGS) entry which is preliminary data.</text>
</comment>
<keyword evidence="2" id="KW-1185">Reference proteome</keyword>
<evidence type="ECO:0000313" key="1">
    <source>
        <dbReference type="EMBL" id="MEW9308988.1"/>
    </source>
</evidence>
<organism evidence="1 2">
    <name type="scientific">Labrys neptuniae</name>
    <dbReference type="NCBI Taxonomy" id="376174"/>
    <lineage>
        <taxon>Bacteria</taxon>
        <taxon>Pseudomonadati</taxon>
        <taxon>Pseudomonadota</taxon>
        <taxon>Alphaproteobacteria</taxon>
        <taxon>Hyphomicrobiales</taxon>
        <taxon>Xanthobacteraceae</taxon>
        <taxon>Labrys</taxon>
    </lineage>
</organism>